<feature type="chain" id="PRO_5046121545" evidence="1">
    <location>
        <begin position="22"/>
        <end position="112"/>
    </location>
</feature>
<organism evidence="2 3">
    <name type="scientific">Ilyodon furcidens</name>
    <name type="common">goldbreast splitfin</name>
    <dbReference type="NCBI Taxonomy" id="33524"/>
    <lineage>
        <taxon>Eukaryota</taxon>
        <taxon>Metazoa</taxon>
        <taxon>Chordata</taxon>
        <taxon>Craniata</taxon>
        <taxon>Vertebrata</taxon>
        <taxon>Euteleostomi</taxon>
        <taxon>Actinopterygii</taxon>
        <taxon>Neopterygii</taxon>
        <taxon>Teleostei</taxon>
        <taxon>Neoteleostei</taxon>
        <taxon>Acanthomorphata</taxon>
        <taxon>Ovalentaria</taxon>
        <taxon>Atherinomorphae</taxon>
        <taxon>Cyprinodontiformes</taxon>
        <taxon>Goodeidae</taxon>
        <taxon>Ilyodon</taxon>
    </lineage>
</organism>
<evidence type="ECO:0000313" key="2">
    <source>
        <dbReference type="EMBL" id="MEQ2223420.1"/>
    </source>
</evidence>
<feature type="signal peptide" evidence="1">
    <location>
        <begin position="1"/>
        <end position="21"/>
    </location>
</feature>
<evidence type="ECO:0000313" key="3">
    <source>
        <dbReference type="Proteomes" id="UP001482620"/>
    </source>
</evidence>
<accession>A0ABV0SS50</accession>
<dbReference type="Proteomes" id="UP001482620">
    <property type="component" value="Unassembled WGS sequence"/>
</dbReference>
<reference evidence="2 3" key="1">
    <citation type="submission" date="2021-06" db="EMBL/GenBank/DDBJ databases">
        <authorList>
            <person name="Palmer J.M."/>
        </authorList>
    </citation>
    <scope>NUCLEOTIDE SEQUENCE [LARGE SCALE GENOMIC DNA]</scope>
    <source>
        <strain evidence="3">if_2019</strain>
        <tissue evidence="2">Muscle</tissue>
    </source>
</reference>
<protein>
    <submittedName>
        <fullName evidence="2">Uncharacterized protein</fullName>
    </submittedName>
</protein>
<comment type="caution">
    <text evidence="2">The sequence shown here is derived from an EMBL/GenBank/DDBJ whole genome shotgun (WGS) entry which is preliminary data.</text>
</comment>
<proteinExistence type="predicted"/>
<name>A0ABV0SS50_9TELE</name>
<keyword evidence="3" id="KW-1185">Reference proteome</keyword>
<dbReference type="EMBL" id="JAHRIQ010007548">
    <property type="protein sequence ID" value="MEQ2223420.1"/>
    <property type="molecule type" value="Genomic_DNA"/>
</dbReference>
<evidence type="ECO:0000256" key="1">
    <source>
        <dbReference type="SAM" id="SignalP"/>
    </source>
</evidence>
<sequence>MMASKELLLLQLLLLTSLVSASHHWGGSMNVAFKGRNPDGSFKLSIRARDTYDTCDNYHSWYCYSGNCSSASSRQISQIDSSTNTQFYKSRWCETENIESWSLPTDKPVQFR</sequence>
<gene>
    <name evidence="2" type="ORF">ILYODFUR_036610</name>
</gene>
<keyword evidence="1" id="KW-0732">Signal</keyword>